<feature type="transmembrane region" description="Helical" evidence="1">
    <location>
        <begin position="124"/>
        <end position="150"/>
    </location>
</feature>
<feature type="domain" description="DUF1468" evidence="2">
    <location>
        <begin position="12"/>
        <end position="146"/>
    </location>
</feature>
<feature type="transmembrane region" description="Helical" evidence="1">
    <location>
        <begin position="43"/>
        <end position="65"/>
    </location>
</feature>
<organism evidence="3 4">
    <name type="scientific">Pararoseomonas baculiformis</name>
    <dbReference type="NCBI Taxonomy" id="2820812"/>
    <lineage>
        <taxon>Bacteria</taxon>
        <taxon>Pseudomonadati</taxon>
        <taxon>Pseudomonadota</taxon>
        <taxon>Alphaproteobacteria</taxon>
        <taxon>Acetobacterales</taxon>
        <taxon>Acetobacteraceae</taxon>
        <taxon>Pararoseomonas</taxon>
    </lineage>
</organism>
<keyword evidence="1" id="KW-0812">Transmembrane</keyword>
<dbReference type="Pfam" id="PF07331">
    <property type="entry name" value="TctB"/>
    <property type="match status" value="1"/>
</dbReference>
<accession>A0ABS4AEF8</accession>
<dbReference type="EMBL" id="JAGIZB010000009">
    <property type="protein sequence ID" value="MBP0445379.1"/>
    <property type="molecule type" value="Genomic_DNA"/>
</dbReference>
<feature type="transmembrane region" description="Helical" evidence="1">
    <location>
        <begin position="77"/>
        <end position="95"/>
    </location>
</feature>
<evidence type="ECO:0000313" key="3">
    <source>
        <dbReference type="EMBL" id="MBP0445379.1"/>
    </source>
</evidence>
<evidence type="ECO:0000256" key="1">
    <source>
        <dbReference type="SAM" id="Phobius"/>
    </source>
</evidence>
<keyword evidence="1" id="KW-0472">Membrane</keyword>
<dbReference type="RefSeq" id="WP_209379622.1">
    <property type="nucleotide sequence ID" value="NZ_JAGIZB010000009.1"/>
</dbReference>
<dbReference type="Proteomes" id="UP000681594">
    <property type="component" value="Unassembled WGS sequence"/>
</dbReference>
<comment type="caution">
    <text evidence="3">The sequence shown here is derived from an EMBL/GenBank/DDBJ whole genome shotgun (WGS) entry which is preliminary data.</text>
</comment>
<evidence type="ECO:0000313" key="4">
    <source>
        <dbReference type="Proteomes" id="UP000681594"/>
    </source>
</evidence>
<proteinExistence type="predicted"/>
<feature type="transmembrane region" description="Helical" evidence="1">
    <location>
        <begin position="101"/>
        <end position="117"/>
    </location>
</feature>
<keyword evidence="4" id="KW-1185">Reference proteome</keyword>
<name>A0ABS4AEF8_9PROT</name>
<dbReference type="InterPro" id="IPR009936">
    <property type="entry name" value="DUF1468"/>
</dbReference>
<sequence length="154" mass="16152">MRRLAFDPRDVIGGLLLLALGVATVIGGEEYAIGTARRMGPGYFPVLLGYICAALGLAVIAKGFIRRLWDEGEMQLPSVRAILGITGSVAAFILAGQHLGLVPAILALVVIGGFVDRGNTPRSIILLAIGVAAGGVALFSYALGIVFRLFPWSY</sequence>
<protein>
    <submittedName>
        <fullName evidence="3">Tripartite tricarboxylate transporter TctB family protein</fullName>
    </submittedName>
</protein>
<gene>
    <name evidence="3" type="ORF">J8J14_11365</name>
</gene>
<evidence type="ECO:0000259" key="2">
    <source>
        <dbReference type="Pfam" id="PF07331"/>
    </source>
</evidence>
<keyword evidence="1" id="KW-1133">Transmembrane helix</keyword>
<reference evidence="3 4" key="1">
    <citation type="submission" date="2021-03" db="EMBL/GenBank/DDBJ databases">
        <authorList>
            <person name="So Y."/>
        </authorList>
    </citation>
    <scope>NUCLEOTIDE SEQUENCE [LARGE SCALE GENOMIC DNA]</scope>
    <source>
        <strain evidence="3 4">SSH11</strain>
    </source>
</reference>